<dbReference type="CDD" id="cd02440">
    <property type="entry name" value="AdoMet_MTases"/>
    <property type="match status" value="1"/>
</dbReference>
<reference evidence="2" key="1">
    <citation type="journal article" date="2020" name="bioRxiv">
        <title>A rank-normalized archaeal taxonomy based on genome phylogeny resolves widespread incomplete and uneven classifications.</title>
        <authorList>
            <person name="Rinke C."/>
            <person name="Chuvochina M."/>
            <person name="Mussig A.J."/>
            <person name="Chaumeil P.-A."/>
            <person name="Waite D.W."/>
            <person name="Whitman W.B."/>
            <person name="Parks D.H."/>
            <person name="Hugenholtz P."/>
        </authorList>
    </citation>
    <scope>NUCLEOTIDE SEQUENCE</scope>
    <source>
        <strain evidence="2">UBA10219</strain>
    </source>
</reference>
<gene>
    <name evidence="2" type="ORF">HA252_06900</name>
    <name evidence="3" type="ORF">J4203_01225</name>
</gene>
<dbReference type="Pfam" id="PF08241">
    <property type="entry name" value="Methyltransf_11"/>
    <property type="match status" value="1"/>
</dbReference>
<dbReference type="Gene3D" id="3.40.50.150">
    <property type="entry name" value="Vaccinia Virus protein VP39"/>
    <property type="match status" value="1"/>
</dbReference>
<dbReference type="AlphaFoldDB" id="A0A7J4JID3"/>
<proteinExistence type="predicted"/>
<keyword evidence="2" id="KW-0489">Methyltransferase</keyword>
<organism evidence="2 4">
    <name type="scientific">Candidatus Iainarchaeum sp</name>
    <dbReference type="NCBI Taxonomy" id="3101447"/>
    <lineage>
        <taxon>Archaea</taxon>
        <taxon>Candidatus Iainarchaeota</taxon>
        <taxon>Candidatus Iainarchaeia</taxon>
        <taxon>Candidatus Iainarchaeales</taxon>
        <taxon>Candidatus Iainarchaeaceae</taxon>
        <taxon>Candidatus Iainarchaeum</taxon>
    </lineage>
</organism>
<evidence type="ECO:0000313" key="3">
    <source>
        <dbReference type="EMBL" id="MBS3062469.1"/>
    </source>
</evidence>
<reference evidence="3" key="2">
    <citation type="submission" date="2021-03" db="EMBL/GenBank/DDBJ databases">
        <authorList>
            <person name="Jaffe A."/>
        </authorList>
    </citation>
    <scope>NUCLEOTIDE SEQUENCE</scope>
    <source>
        <strain evidence="3">RIFCSPLOWO2_01_FULL_58_19</strain>
    </source>
</reference>
<feature type="domain" description="Methyltransferase type 11" evidence="1">
    <location>
        <begin position="88"/>
        <end position="183"/>
    </location>
</feature>
<dbReference type="GO" id="GO:0008757">
    <property type="term" value="F:S-adenosylmethionine-dependent methyltransferase activity"/>
    <property type="evidence" value="ECO:0007669"/>
    <property type="project" value="InterPro"/>
</dbReference>
<dbReference type="InterPro" id="IPR013216">
    <property type="entry name" value="Methyltransf_11"/>
</dbReference>
<evidence type="ECO:0000259" key="1">
    <source>
        <dbReference type="Pfam" id="PF08241"/>
    </source>
</evidence>
<dbReference type="GO" id="GO:0032259">
    <property type="term" value="P:methylation"/>
    <property type="evidence" value="ECO:0007669"/>
    <property type="project" value="UniProtKB-KW"/>
</dbReference>
<accession>A0A7J4JID3</accession>
<keyword evidence="2" id="KW-0808">Transferase</keyword>
<evidence type="ECO:0000313" key="2">
    <source>
        <dbReference type="EMBL" id="HIH17104.1"/>
    </source>
</evidence>
<sequence>MQPAIVSDFKAFLERQPLPALSRLEKQRLLDFQTEIDLESGRPSLDSMKGAWNKLSASYDAVPTLDQRLHVFEKLFLSLAFHGNEDLLSIGCGSGFYEVFLAKHLNPRGKTLCLDFSRPFLEQALALAQREGVAYKMEFLERPASRTGLPDHSVDKILCLHSLEYMPDWEAALREFHRVLRGDALARLAVFCNEFPPTGFSFKAFLVECERLGFKALESSAVTASNFLGGQGEIAFLLFKPA</sequence>
<dbReference type="EMBL" id="DUGH01000165">
    <property type="protein sequence ID" value="HIH17104.1"/>
    <property type="molecule type" value="Genomic_DNA"/>
</dbReference>
<reference evidence="3" key="3">
    <citation type="submission" date="2021-05" db="EMBL/GenBank/DDBJ databases">
        <title>Protein family content uncovers lineage relationships and bacterial pathway maintenance mechanisms in DPANN archaea.</title>
        <authorList>
            <person name="Castelle C.J."/>
            <person name="Meheust R."/>
            <person name="Jaffe A.L."/>
            <person name="Seitz K."/>
            <person name="Gong X."/>
            <person name="Baker B.J."/>
            <person name="Banfield J.F."/>
        </authorList>
    </citation>
    <scope>NUCLEOTIDE SEQUENCE</scope>
    <source>
        <strain evidence="3">RIFCSPLOWO2_01_FULL_58_19</strain>
    </source>
</reference>
<dbReference type="Proteomes" id="UP000564964">
    <property type="component" value="Unassembled WGS sequence"/>
</dbReference>
<comment type="caution">
    <text evidence="2">The sequence shown here is derived from an EMBL/GenBank/DDBJ whole genome shotgun (WGS) entry which is preliminary data.</text>
</comment>
<dbReference type="InterPro" id="IPR029063">
    <property type="entry name" value="SAM-dependent_MTases_sf"/>
</dbReference>
<dbReference type="PANTHER" id="PTHR42912">
    <property type="entry name" value="METHYLTRANSFERASE"/>
    <property type="match status" value="1"/>
</dbReference>
<name>A0A7J4JID3_9ARCH</name>
<dbReference type="EMBL" id="JAGVWE010000002">
    <property type="protein sequence ID" value="MBS3062469.1"/>
    <property type="molecule type" value="Genomic_DNA"/>
</dbReference>
<evidence type="ECO:0000313" key="4">
    <source>
        <dbReference type="Proteomes" id="UP000564964"/>
    </source>
</evidence>
<protein>
    <submittedName>
        <fullName evidence="2">Class I SAM-dependent methyltransferase</fullName>
    </submittedName>
</protein>
<dbReference type="SUPFAM" id="SSF53335">
    <property type="entry name" value="S-adenosyl-L-methionine-dependent methyltransferases"/>
    <property type="match status" value="1"/>
</dbReference>
<dbReference type="Proteomes" id="UP000678237">
    <property type="component" value="Unassembled WGS sequence"/>
</dbReference>
<dbReference type="InterPro" id="IPR050508">
    <property type="entry name" value="Methyltransf_Superfamily"/>
</dbReference>